<dbReference type="InterPro" id="IPR054722">
    <property type="entry name" value="PolX-like_BBD"/>
</dbReference>
<evidence type="ECO:0000256" key="1">
    <source>
        <dbReference type="SAM" id="MobiDB-lite"/>
    </source>
</evidence>
<protein>
    <recommendedName>
        <fullName evidence="2">Retrovirus-related Pol polyprotein from transposon TNT 1-94-like beta-barrel domain-containing protein</fullName>
    </recommendedName>
</protein>
<dbReference type="AlphaFoldDB" id="A0A8J9UY57"/>
<dbReference type="OrthoDB" id="413361at2759"/>
<reference evidence="3" key="1">
    <citation type="submission" date="2021-12" db="EMBL/GenBank/DDBJ databases">
        <authorList>
            <person name="Martin H S."/>
        </authorList>
    </citation>
    <scope>NUCLEOTIDE SEQUENCE</scope>
</reference>
<accession>A0A8J9UY57</accession>
<dbReference type="EMBL" id="OV170223">
    <property type="protein sequence ID" value="CAH0721847.1"/>
    <property type="molecule type" value="Genomic_DNA"/>
</dbReference>
<name>A0A8J9UY57_9NEOP</name>
<keyword evidence="4" id="KW-1185">Reference proteome</keyword>
<evidence type="ECO:0000313" key="4">
    <source>
        <dbReference type="Proteomes" id="UP000838878"/>
    </source>
</evidence>
<organism evidence="3 4">
    <name type="scientific">Brenthis ino</name>
    <name type="common">lesser marbled fritillary</name>
    <dbReference type="NCBI Taxonomy" id="405034"/>
    <lineage>
        <taxon>Eukaryota</taxon>
        <taxon>Metazoa</taxon>
        <taxon>Ecdysozoa</taxon>
        <taxon>Arthropoda</taxon>
        <taxon>Hexapoda</taxon>
        <taxon>Insecta</taxon>
        <taxon>Pterygota</taxon>
        <taxon>Neoptera</taxon>
        <taxon>Endopterygota</taxon>
        <taxon>Lepidoptera</taxon>
        <taxon>Glossata</taxon>
        <taxon>Ditrysia</taxon>
        <taxon>Papilionoidea</taxon>
        <taxon>Nymphalidae</taxon>
        <taxon>Heliconiinae</taxon>
        <taxon>Argynnini</taxon>
        <taxon>Brenthis</taxon>
    </lineage>
</organism>
<feature type="region of interest" description="Disordered" evidence="1">
    <location>
        <begin position="56"/>
        <end position="93"/>
    </location>
</feature>
<gene>
    <name evidence="3" type="ORF">BINO364_LOCUS7890</name>
</gene>
<dbReference type="Pfam" id="PF22936">
    <property type="entry name" value="Pol_BBD"/>
    <property type="match status" value="1"/>
</dbReference>
<sequence>MKRDIVFLENEINTVQESIKIMPLEDQLSQEAETVNEENNSEDIEDLSYKTLQEANKESNEDLSYKTQSESEYEPWTNDSSLSSDDNTQAYKLERPLRKRKQTSFYKCNFVHVYGQYQESKWLVDSGADEHMCCDRSLFTHFANHSQKMVTVGKRRGN</sequence>
<dbReference type="Proteomes" id="UP000838878">
    <property type="component" value="Chromosome 3"/>
</dbReference>
<evidence type="ECO:0000313" key="3">
    <source>
        <dbReference type="EMBL" id="CAH0721847.1"/>
    </source>
</evidence>
<proteinExistence type="predicted"/>
<feature type="domain" description="Retrovirus-related Pol polyprotein from transposon TNT 1-94-like beta-barrel" evidence="2">
    <location>
        <begin position="122"/>
        <end position="154"/>
    </location>
</feature>
<feature type="non-terminal residue" evidence="3">
    <location>
        <position position="158"/>
    </location>
</feature>
<evidence type="ECO:0000259" key="2">
    <source>
        <dbReference type="Pfam" id="PF22936"/>
    </source>
</evidence>